<accession>A0ABW5EDI1</accession>
<evidence type="ECO:0000256" key="1">
    <source>
        <dbReference type="SAM" id="Coils"/>
    </source>
</evidence>
<feature type="coiled-coil region" evidence="1">
    <location>
        <begin position="3"/>
        <end position="30"/>
    </location>
</feature>
<organism evidence="2 3">
    <name type="scientific">Microbulbifer halophilus</name>
    <dbReference type="NCBI Taxonomy" id="453963"/>
    <lineage>
        <taxon>Bacteria</taxon>
        <taxon>Pseudomonadati</taxon>
        <taxon>Pseudomonadota</taxon>
        <taxon>Gammaproteobacteria</taxon>
        <taxon>Cellvibrionales</taxon>
        <taxon>Microbulbiferaceae</taxon>
        <taxon>Microbulbifer</taxon>
    </lineage>
</organism>
<name>A0ABW5EDI1_9GAMM</name>
<reference evidence="3" key="1">
    <citation type="journal article" date="2019" name="Int. J. Syst. Evol. Microbiol.">
        <title>The Global Catalogue of Microorganisms (GCM) 10K type strain sequencing project: providing services to taxonomists for standard genome sequencing and annotation.</title>
        <authorList>
            <consortium name="The Broad Institute Genomics Platform"/>
            <consortium name="The Broad Institute Genome Sequencing Center for Infectious Disease"/>
            <person name="Wu L."/>
            <person name="Ma J."/>
        </authorList>
    </citation>
    <scope>NUCLEOTIDE SEQUENCE [LARGE SCALE GENOMIC DNA]</scope>
    <source>
        <strain evidence="3">KCTC 12848</strain>
    </source>
</reference>
<evidence type="ECO:0000313" key="3">
    <source>
        <dbReference type="Proteomes" id="UP001597425"/>
    </source>
</evidence>
<dbReference type="Proteomes" id="UP001597425">
    <property type="component" value="Unassembled WGS sequence"/>
</dbReference>
<gene>
    <name evidence="2" type="ORF">ACFSKX_09580</name>
</gene>
<evidence type="ECO:0000313" key="2">
    <source>
        <dbReference type="EMBL" id="MFD2310665.1"/>
    </source>
</evidence>
<comment type="caution">
    <text evidence="2">The sequence shown here is derived from an EMBL/GenBank/DDBJ whole genome shotgun (WGS) entry which is preliminary data.</text>
</comment>
<dbReference type="EMBL" id="JBHUJD010000010">
    <property type="protein sequence ID" value="MFD2310665.1"/>
    <property type="molecule type" value="Genomic_DNA"/>
</dbReference>
<sequence>MDRERILQAVDNVQAELDGLRALVQEEQREPALDPDTQPEWLETHVIVHRFGITDDHARKMARRLAHTGGAIKPEGRWLLDPEAVREALGRHV</sequence>
<dbReference type="RefSeq" id="WP_265720747.1">
    <property type="nucleotide sequence ID" value="NZ_JAPIVK010000005.1"/>
</dbReference>
<keyword evidence="3" id="KW-1185">Reference proteome</keyword>
<protein>
    <submittedName>
        <fullName evidence="2">Uncharacterized protein</fullName>
    </submittedName>
</protein>
<proteinExistence type="predicted"/>
<keyword evidence="1" id="KW-0175">Coiled coil</keyword>